<dbReference type="STRING" id="147828.A0A4S2KHU3"/>
<protein>
    <recommendedName>
        <fullName evidence="1">BACK domain-containing protein</fullName>
    </recommendedName>
</protein>
<proteinExistence type="predicted"/>
<dbReference type="Pfam" id="PF07707">
    <property type="entry name" value="BACK"/>
    <property type="match status" value="1"/>
</dbReference>
<gene>
    <name evidence="2" type="ORF">CRM22_010969</name>
</gene>
<dbReference type="Proteomes" id="UP000308267">
    <property type="component" value="Unassembled WGS sequence"/>
</dbReference>
<comment type="caution">
    <text evidence="2">The sequence shown here is derived from an EMBL/GenBank/DDBJ whole genome shotgun (WGS) entry which is preliminary data.</text>
</comment>
<dbReference type="AlphaFoldDB" id="A0A4S2KHU3"/>
<dbReference type="Gene3D" id="1.25.40.420">
    <property type="match status" value="1"/>
</dbReference>
<feature type="domain" description="BACK" evidence="1">
    <location>
        <begin position="2"/>
        <end position="62"/>
    </location>
</feature>
<dbReference type="InterPro" id="IPR011705">
    <property type="entry name" value="BACK"/>
</dbReference>
<evidence type="ECO:0000313" key="3">
    <source>
        <dbReference type="Proteomes" id="UP000308267"/>
    </source>
</evidence>
<organism evidence="2 3">
    <name type="scientific">Opisthorchis felineus</name>
    <dbReference type="NCBI Taxonomy" id="147828"/>
    <lineage>
        <taxon>Eukaryota</taxon>
        <taxon>Metazoa</taxon>
        <taxon>Spiralia</taxon>
        <taxon>Lophotrochozoa</taxon>
        <taxon>Platyhelminthes</taxon>
        <taxon>Trematoda</taxon>
        <taxon>Digenea</taxon>
        <taxon>Opisthorchiida</taxon>
        <taxon>Opisthorchiata</taxon>
        <taxon>Opisthorchiidae</taxon>
        <taxon>Opisthorchis</taxon>
    </lineage>
</organism>
<evidence type="ECO:0000259" key="1">
    <source>
        <dbReference type="Pfam" id="PF07707"/>
    </source>
</evidence>
<keyword evidence="3" id="KW-1185">Reference proteome</keyword>
<reference evidence="2 3" key="1">
    <citation type="journal article" date="2019" name="BMC Genomics">
        <title>New insights from Opisthorchis felineus genome: update on genomics of the epidemiologically important liver flukes.</title>
        <authorList>
            <person name="Ershov N.I."/>
            <person name="Mordvinov V.A."/>
            <person name="Prokhortchouk E.B."/>
            <person name="Pakharukova M.Y."/>
            <person name="Gunbin K.V."/>
            <person name="Ustyantsev K."/>
            <person name="Genaev M.A."/>
            <person name="Blinov A.G."/>
            <person name="Mazur A."/>
            <person name="Boulygina E."/>
            <person name="Tsygankova S."/>
            <person name="Khrameeva E."/>
            <person name="Chekanov N."/>
            <person name="Fan G."/>
            <person name="Xiao A."/>
            <person name="Zhang H."/>
            <person name="Xu X."/>
            <person name="Yang H."/>
            <person name="Solovyev V."/>
            <person name="Lee S.M."/>
            <person name="Liu X."/>
            <person name="Afonnikov D.A."/>
            <person name="Skryabin K.G."/>
        </authorList>
    </citation>
    <scope>NUCLEOTIDE SEQUENCE [LARGE SCALE GENOMIC DNA]</scope>
    <source>
        <strain evidence="2">AK-0245</strain>
        <tissue evidence="2">Whole organism</tissue>
    </source>
</reference>
<accession>A0A4S2KHU3</accession>
<name>A0A4S2KHU3_OPIFE</name>
<dbReference type="EMBL" id="SJOL01011433">
    <property type="protein sequence ID" value="TGZ48596.1"/>
    <property type="molecule type" value="Genomic_DNA"/>
</dbReference>
<sequence>MLNLEQFTELISTETPNISEERRFNAIRSWVSYDPTNREQSAPELCKFVHIPGLPRTCLQQLYDTKDQWKNTSWLSEFLLEALNNPVNEQSKQTTYKPFSSGKEVSIKLVPSHHQKGVK</sequence>
<evidence type="ECO:0000313" key="2">
    <source>
        <dbReference type="EMBL" id="TGZ48596.1"/>
    </source>
</evidence>